<dbReference type="GO" id="GO:0048038">
    <property type="term" value="F:quinone binding"/>
    <property type="evidence" value="ECO:0007669"/>
    <property type="project" value="TreeGrafter"/>
</dbReference>
<evidence type="ECO:0000313" key="5">
    <source>
        <dbReference type="Proteomes" id="UP000016924"/>
    </source>
</evidence>
<dbReference type="PROSITE" id="PS00061">
    <property type="entry name" value="ADH_SHORT"/>
    <property type="match status" value="1"/>
</dbReference>
<keyword evidence="5" id="KW-1185">Reference proteome</keyword>
<dbReference type="RefSeq" id="XP_007783718.1">
    <property type="nucleotide sequence ID" value="XM_007785528.1"/>
</dbReference>
<dbReference type="EMBL" id="JH767596">
    <property type="protein sequence ID" value="EON68401.1"/>
    <property type="molecule type" value="Genomic_DNA"/>
</dbReference>
<dbReference type="Proteomes" id="UP000016924">
    <property type="component" value="Unassembled WGS sequence"/>
</dbReference>
<evidence type="ECO:0000256" key="2">
    <source>
        <dbReference type="ARBA" id="ARBA00022857"/>
    </source>
</evidence>
<dbReference type="CDD" id="cd05233">
    <property type="entry name" value="SDR_c"/>
    <property type="match status" value="1"/>
</dbReference>
<protein>
    <recommendedName>
        <fullName evidence="6">NAD(P)-binding protein</fullName>
    </recommendedName>
</protein>
<dbReference type="InterPro" id="IPR020904">
    <property type="entry name" value="Sc_DH/Rdtase_CS"/>
</dbReference>
<dbReference type="HOGENOM" id="CLU_010194_1_0_1"/>
<dbReference type="eggNOG" id="KOG0725">
    <property type="taxonomic scope" value="Eukaryota"/>
</dbReference>
<dbReference type="SUPFAM" id="SSF51735">
    <property type="entry name" value="NAD(P)-binding Rossmann-fold domains"/>
    <property type="match status" value="1"/>
</dbReference>
<dbReference type="PRINTS" id="PR00081">
    <property type="entry name" value="GDHRDH"/>
</dbReference>
<keyword evidence="3" id="KW-0560">Oxidoreductase</keyword>
<gene>
    <name evidence="4" type="ORF">W97_07725</name>
</gene>
<dbReference type="Gene3D" id="3.40.50.720">
    <property type="entry name" value="NAD(P)-binding Rossmann-like Domain"/>
    <property type="match status" value="1"/>
</dbReference>
<evidence type="ECO:0000256" key="3">
    <source>
        <dbReference type="ARBA" id="ARBA00023002"/>
    </source>
</evidence>
<dbReference type="OrthoDB" id="417891at2759"/>
<dbReference type="PANTHER" id="PTHR42760">
    <property type="entry name" value="SHORT-CHAIN DEHYDROGENASES/REDUCTASES FAMILY MEMBER"/>
    <property type="match status" value="1"/>
</dbReference>
<evidence type="ECO:0000256" key="1">
    <source>
        <dbReference type="ARBA" id="ARBA00006484"/>
    </source>
</evidence>
<dbReference type="FunFam" id="3.40.50.720:FF:000084">
    <property type="entry name" value="Short-chain dehydrogenase reductase"/>
    <property type="match status" value="1"/>
</dbReference>
<comment type="similarity">
    <text evidence="1">Belongs to the short-chain dehydrogenases/reductases (SDR) family.</text>
</comment>
<dbReference type="STRING" id="1168221.R7Z384"/>
<evidence type="ECO:0008006" key="6">
    <source>
        <dbReference type="Google" id="ProtNLM"/>
    </source>
</evidence>
<dbReference type="PRINTS" id="PR00080">
    <property type="entry name" value="SDRFAMILY"/>
</dbReference>
<sequence length="260" mass="27032">MSDLLDGKVVLVTGGASGLGKAIVIACLGAKATVVISDINEKSLEECEKELGNVESPDKLSKVVTDVSNEDSAAKAIQHAIDKFSRLDVLINCAGIMDAFDPVDGLDLQLWNRVIAVNLTGPVLMSKYAVKHFLGREKPSGAIMNIGSIAALRGALAAGAAYTASKHGLVGITRNTAAAYAKQGIRCNIVLPGTMETNIAHSMPACPNESLVKVTQSMLAVHPNFVQVDHVAKTVVHLASDSAEAINGAIITADGGFTAF</sequence>
<dbReference type="GeneID" id="19905036"/>
<proteinExistence type="inferred from homology"/>
<dbReference type="OMA" id="IAHNAFD"/>
<dbReference type="GO" id="GO:0016616">
    <property type="term" value="F:oxidoreductase activity, acting on the CH-OH group of donors, NAD or NADP as acceptor"/>
    <property type="evidence" value="ECO:0007669"/>
    <property type="project" value="TreeGrafter"/>
</dbReference>
<dbReference type="InterPro" id="IPR002347">
    <property type="entry name" value="SDR_fam"/>
</dbReference>
<organism evidence="4 5">
    <name type="scientific">Coniosporium apollinis (strain CBS 100218)</name>
    <name type="common">Rock-inhabiting black yeast</name>
    <dbReference type="NCBI Taxonomy" id="1168221"/>
    <lineage>
        <taxon>Eukaryota</taxon>
        <taxon>Fungi</taxon>
        <taxon>Dikarya</taxon>
        <taxon>Ascomycota</taxon>
        <taxon>Pezizomycotina</taxon>
        <taxon>Dothideomycetes</taxon>
        <taxon>Dothideomycetes incertae sedis</taxon>
        <taxon>Coniosporium</taxon>
    </lineage>
</organism>
<dbReference type="InterPro" id="IPR036291">
    <property type="entry name" value="NAD(P)-bd_dom_sf"/>
</dbReference>
<name>R7Z384_CONA1</name>
<dbReference type="PANTHER" id="PTHR42760:SF83">
    <property type="entry name" value="(3R)-3-HYDROXYACYL-COA DEHYDROGENASE"/>
    <property type="match status" value="1"/>
</dbReference>
<keyword evidence="2" id="KW-0521">NADP</keyword>
<dbReference type="GO" id="GO:0006633">
    <property type="term" value="P:fatty acid biosynthetic process"/>
    <property type="evidence" value="ECO:0007669"/>
    <property type="project" value="TreeGrafter"/>
</dbReference>
<dbReference type="Pfam" id="PF13561">
    <property type="entry name" value="adh_short_C2"/>
    <property type="match status" value="1"/>
</dbReference>
<evidence type="ECO:0000313" key="4">
    <source>
        <dbReference type="EMBL" id="EON68401.1"/>
    </source>
</evidence>
<dbReference type="AlphaFoldDB" id="R7Z384"/>
<accession>R7Z384</accession>
<reference evidence="5" key="1">
    <citation type="submission" date="2012-06" db="EMBL/GenBank/DDBJ databases">
        <title>The genome sequence of Coniosporium apollinis CBS 100218.</title>
        <authorList>
            <consortium name="The Broad Institute Genome Sequencing Platform"/>
            <person name="Cuomo C."/>
            <person name="Gorbushina A."/>
            <person name="Noack S."/>
            <person name="Walker B."/>
            <person name="Young S.K."/>
            <person name="Zeng Q."/>
            <person name="Gargeya S."/>
            <person name="Fitzgerald M."/>
            <person name="Haas B."/>
            <person name="Abouelleil A."/>
            <person name="Alvarado L."/>
            <person name="Arachchi H.M."/>
            <person name="Berlin A.M."/>
            <person name="Chapman S.B."/>
            <person name="Goldberg J."/>
            <person name="Griggs A."/>
            <person name="Gujja S."/>
            <person name="Hansen M."/>
            <person name="Howarth C."/>
            <person name="Imamovic A."/>
            <person name="Larimer J."/>
            <person name="McCowan C."/>
            <person name="Montmayeur A."/>
            <person name="Murphy C."/>
            <person name="Neiman D."/>
            <person name="Pearson M."/>
            <person name="Priest M."/>
            <person name="Roberts A."/>
            <person name="Saif S."/>
            <person name="Shea T."/>
            <person name="Sisk P."/>
            <person name="Sykes S."/>
            <person name="Wortman J."/>
            <person name="Nusbaum C."/>
            <person name="Birren B."/>
        </authorList>
    </citation>
    <scope>NUCLEOTIDE SEQUENCE [LARGE SCALE GENOMIC DNA]</scope>
    <source>
        <strain evidence="5">CBS 100218</strain>
    </source>
</reference>